<feature type="region of interest" description="Disordered" evidence="1">
    <location>
        <begin position="350"/>
        <end position="376"/>
    </location>
</feature>
<dbReference type="Gene3D" id="3.40.50.410">
    <property type="entry name" value="von Willebrand factor, type A domain"/>
    <property type="match status" value="1"/>
</dbReference>
<evidence type="ECO:0000259" key="2">
    <source>
        <dbReference type="PROSITE" id="PS50234"/>
    </source>
</evidence>
<dbReference type="SUPFAM" id="SSF52540">
    <property type="entry name" value="P-loop containing nucleoside triphosphate hydrolases"/>
    <property type="match status" value="1"/>
</dbReference>
<dbReference type="PANTHER" id="PTHR43473">
    <property type="entry name" value="MAGNESIUM-CHELATASE SUBUNIT CHLD, CHLOROPLASTIC"/>
    <property type="match status" value="1"/>
</dbReference>
<dbReference type="Pfam" id="PF17863">
    <property type="entry name" value="AAA_lid_2"/>
    <property type="match status" value="1"/>
</dbReference>
<dbReference type="SMART" id="SM00327">
    <property type="entry name" value="VWA"/>
    <property type="match status" value="1"/>
</dbReference>
<dbReference type="EMBL" id="VZZJ01000004">
    <property type="protein sequence ID" value="KAB1074815.1"/>
    <property type="molecule type" value="Genomic_DNA"/>
</dbReference>
<proteinExistence type="predicted"/>
<evidence type="ECO:0000256" key="1">
    <source>
        <dbReference type="SAM" id="MobiDB-lite"/>
    </source>
</evidence>
<dbReference type="RefSeq" id="WP_150962454.1">
    <property type="nucleotide sequence ID" value="NZ_VZZJ01000004.1"/>
</dbReference>
<feature type="region of interest" description="Disordered" evidence="1">
    <location>
        <begin position="264"/>
        <end position="312"/>
    </location>
</feature>
<accession>A0A6N6MSM2</accession>
<evidence type="ECO:0000313" key="4">
    <source>
        <dbReference type="Proteomes" id="UP000441523"/>
    </source>
</evidence>
<dbReference type="PROSITE" id="PS50234">
    <property type="entry name" value="VWFA"/>
    <property type="match status" value="1"/>
</dbReference>
<dbReference type="Gene3D" id="3.40.50.300">
    <property type="entry name" value="P-loop containing nucleotide triphosphate hydrolases"/>
    <property type="match status" value="1"/>
</dbReference>
<evidence type="ECO:0000313" key="3">
    <source>
        <dbReference type="EMBL" id="KAB1074815.1"/>
    </source>
</evidence>
<protein>
    <submittedName>
        <fullName evidence="3">Magnesium chelatase subunit D</fullName>
    </submittedName>
</protein>
<gene>
    <name evidence="3" type="ORF">F6X51_06760</name>
</gene>
<feature type="domain" description="VWFA" evidence="2">
    <location>
        <begin position="426"/>
        <end position="566"/>
    </location>
</feature>
<feature type="compositionally biased region" description="Low complexity" evidence="1">
    <location>
        <begin position="350"/>
        <end position="371"/>
    </location>
</feature>
<dbReference type="SUPFAM" id="SSF53300">
    <property type="entry name" value="vWA-like"/>
    <property type="match status" value="1"/>
</dbReference>
<dbReference type="InterPro" id="IPR002035">
    <property type="entry name" value="VWF_A"/>
</dbReference>
<name>A0A6N6MSM2_9HYPH</name>
<dbReference type="InterPro" id="IPR027417">
    <property type="entry name" value="P-loop_NTPase"/>
</dbReference>
<organism evidence="3 4">
    <name type="scientific">Methylobacterium planeticum</name>
    <dbReference type="NCBI Taxonomy" id="2615211"/>
    <lineage>
        <taxon>Bacteria</taxon>
        <taxon>Pseudomonadati</taxon>
        <taxon>Pseudomonadota</taxon>
        <taxon>Alphaproteobacteria</taxon>
        <taxon>Hyphomicrobiales</taxon>
        <taxon>Methylobacteriaceae</taxon>
        <taxon>Methylobacterium</taxon>
    </lineage>
</organism>
<dbReference type="InterPro" id="IPR036465">
    <property type="entry name" value="vWFA_dom_sf"/>
</dbReference>
<keyword evidence="4" id="KW-1185">Reference proteome</keyword>
<dbReference type="InterPro" id="IPR041628">
    <property type="entry name" value="ChlI/MoxR_AAA_lid"/>
</dbReference>
<reference evidence="3 4" key="1">
    <citation type="submission" date="2019-09" db="EMBL/GenBank/DDBJ databases">
        <title>YIM 132548 draft genome.</title>
        <authorList>
            <person name="Jiang L."/>
        </authorList>
    </citation>
    <scope>NUCLEOTIDE SEQUENCE [LARGE SCALE GENOMIC DNA]</scope>
    <source>
        <strain evidence="3 4">YIM 132548</strain>
    </source>
</reference>
<dbReference type="PANTHER" id="PTHR43473:SF2">
    <property type="entry name" value="MAGNESIUM-CHELATASE SUBUNIT CHLD, CHLOROPLASTIC"/>
    <property type="match status" value="1"/>
</dbReference>
<dbReference type="Gene3D" id="1.10.8.80">
    <property type="entry name" value="Magnesium chelatase subunit I, C-Terminal domain"/>
    <property type="match status" value="1"/>
</dbReference>
<dbReference type="Pfam" id="PF13519">
    <property type="entry name" value="VWA_2"/>
    <property type="match status" value="1"/>
</dbReference>
<dbReference type="Proteomes" id="UP000441523">
    <property type="component" value="Unassembled WGS sequence"/>
</dbReference>
<comment type="caution">
    <text evidence="3">The sequence shown here is derived from an EMBL/GenBank/DDBJ whole genome shotgun (WGS) entry which is preliminary data.</text>
</comment>
<dbReference type="NCBIfam" id="NF009943">
    <property type="entry name" value="PRK13406.1"/>
    <property type="match status" value="1"/>
</dbReference>
<sequence length="609" mass="61887">MTPDPEPGRALRADALWADALWTDALRIAALAGADPHGCGGVWLKAGPGPVREAWLDALRAALPPGARARRMPVGIADERLLGGLDLAATLAAGRPVIQPGLMAEADRGLVVVPMAERLGAGTAARLAAALDTGAVAVAREGLAAQLPARFGLVLLDEGVDAEAAPRALTERLAFHLDLTGLGPRDLAGAPSPDAPAAAEEAAPEAGPEAVAALCGTAEALGIAAIRAPILALRVARLAARRAGREAPGEADIVEAARLVLAPRATRLPQGDAAPEADPREPRSAQEPQAPPEPQPPGEADDAQAPEADAPEGRTRDLDAIVLEAARAAIPPGLLALLAGGPLRPRIAPQAGRAGAAAASASSGRPAGSRPGDPRRGRLALVETLRAAAPWQRLRRAGEGGATPGRIRVRPDDIRIARYRQRTETTTIFAVDASGSAAHERLAEAKGAVEILLAESYVRRDRVALVAFRGPGADLVLAPTRSLVRAKRGLASLPGGGGTPLAAGLDAALALAEAVRRGGGTPVVVLLTDGRANIARSGAAGRARAGEDALAAARAFRAAGQRAILIDTAARPQDTARRLAAAMAARYLPLPYADAGMLSTAIRGAGQAA</sequence>
<dbReference type="AlphaFoldDB" id="A0A6N6MSM2"/>